<dbReference type="Proteomes" id="UP001597425">
    <property type="component" value="Unassembled WGS sequence"/>
</dbReference>
<gene>
    <name evidence="1" type="ORF">ACFSKX_13205</name>
</gene>
<protein>
    <recommendedName>
        <fullName evidence="3">DUF4019 domain-containing protein</fullName>
    </recommendedName>
</protein>
<name>A0ABW5EDP2_9GAMM</name>
<accession>A0ABW5EDP2</accession>
<reference evidence="2" key="1">
    <citation type="journal article" date="2019" name="Int. J. Syst. Evol. Microbiol.">
        <title>The Global Catalogue of Microorganisms (GCM) 10K type strain sequencing project: providing services to taxonomists for standard genome sequencing and annotation.</title>
        <authorList>
            <consortium name="The Broad Institute Genomics Platform"/>
            <consortium name="The Broad Institute Genome Sequencing Center for Infectious Disease"/>
            <person name="Wu L."/>
            <person name="Ma J."/>
        </authorList>
    </citation>
    <scope>NUCLEOTIDE SEQUENCE [LARGE SCALE GENOMIC DNA]</scope>
    <source>
        <strain evidence="2">KCTC 12848</strain>
    </source>
</reference>
<sequence>MSDYFYFSIILWIFSQVGCVYAEDSISEEYSKRQKALVSDLARDWNDKAKFGDFGDWERFCQLLDDGWEPKSSLEKAYTTYMLENSVFVNDFPCLGGFSRVAKIYNVTDKFFIYTVALHADSETVESIYGKMCLGFVKHRYPSIYKAAERNSKERFLALVDCDS</sequence>
<organism evidence="1 2">
    <name type="scientific">Microbulbifer halophilus</name>
    <dbReference type="NCBI Taxonomy" id="453963"/>
    <lineage>
        <taxon>Bacteria</taxon>
        <taxon>Pseudomonadati</taxon>
        <taxon>Pseudomonadota</taxon>
        <taxon>Gammaproteobacteria</taxon>
        <taxon>Cellvibrionales</taxon>
        <taxon>Microbulbiferaceae</taxon>
        <taxon>Microbulbifer</taxon>
    </lineage>
</organism>
<dbReference type="RefSeq" id="WP_265721966.1">
    <property type="nucleotide sequence ID" value="NZ_JAPIVK010000016.1"/>
</dbReference>
<evidence type="ECO:0008006" key="3">
    <source>
        <dbReference type="Google" id="ProtNLM"/>
    </source>
</evidence>
<keyword evidence="2" id="KW-1185">Reference proteome</keyword>
<dbReference type="EMBL" id="JBHUJD010000016">
    <property type="protein sequence ID" value="MFD2311377.1"/>
    <property type="molecule type" value="Genomic_DNA"/>
</dbReference>
<evidence type="ECO:0000313" key="2">
    <source>
        <dbReference type="Proteomes" id="UP001597425"/>
    </source>
</evidence>
<evidence type="ECO:0000313" key="1">
    <source>
        <dbReference type="EMBL" id="MFD2311377.1"/>
    </source>
</evidence>
<comment type="caution">
    <text evidence="1">The sequence shown here is derived from an EMBL/GenBank/DDBJ whole genome shotgun (WGS) entry which is preliminary data.</text>
</comment>
<proteinExistence type="predicted"/>